<dbReference type="Proteomes" id="UP000000547">
    <property type="component" value="Chromosome"/>
</dbReference>
<sequence length="44" mass="4985">MIKVGIILHFCGHIPCVCKIRQVPWGAILALSYIDFILEILSIF</sequence>
<accession>Q47Z90</accession>
<protein>
    <submittedName>
        <fullName evidence="1">Uncharacterized protein</fullName>
    </submittedName>
</protein>
<proteinExistence type="predicted"/>
<dbReference type="STRING" id="167879.CPS_3184"/>
<organism evidence="1 2">
    <name type="scientific">Colwellia psychrerythraea (strain 34H / ATCC BAA-681)</name>
    <name type="common">Vibrio psychroerythus</name>
    <dbReference type="NCBI Taxonomy" id="167879"/>
    <lineage>
        <taxon>Bacteria</taxon>
        <taxon>Pseudomonadati</taxon>
        <taxon>Pseudomonadota</taxon>
        <taxon>Gammaproteobacteria</taxon>
        <taxon>Alteromonadales</taxon>
        <taxon>Colwelliaceae</taxon>
        <taxon>Colwellia</taxon>
    </lineage>
</organism>
<evidence type="ECO:0000313" key="1">
    <source>
        <dbReference type="EMBL" id="AAZ28592.1"/>
    </source>
</evidence>
<gene>
    <name evidence="1" type="ordered locus">CPS_3184</name>
</gene>
<dbReference type="EMBL" id="CP000083">
    <property type="protein sequence ID" value="AAZ28592.1"/>
    <property type="molecule type" value="Genomic_DNA"/>
</dbReference>
<dbReference type="HOGENOM" id="CLU_3214871_0_0_6"/>
<evidence type="ECO:0000313" key="2">
    <source>
        <dbReference type="Proteomes" id="UP000000547"/>
    </source>
</evidence>
<reference evidence="1" key="1">
    <citation type="journal article" date="2005" name="Proc. Natl. Acad. Sci. U.S.A.">
        <title>The psychrophilic lifestyle as revealed by the genome sequence of Colwellia psychrerythraea 34H through genomic and proteomic analyses.</title>
        <authorList>
            <person name="Methe B.A."/>
            <person name="Nelson K.E."/>
            <person name="Deming J.W."/>
            <person name="Momen B."/>
            <person name="Melamud E."/>
            <person name="Zhang X."/>
            <person name="Moult J."/>
            <person name="Madupu R."/>
            <person name="Nelson W.C."/>
            <person name="Dodson R.J."/>
            <person name="Brinkac L.M."/>
            <person name="Daugherty S.C."/>
            <person name="Durkin A.S."/>
            <person name="DeBoy R.T."/>
            <person name="Kolonay J.F."/>
            <person name="Sullivan S.A."/>
            <person name="Zhou L."/>
            <person name="Davidsen T.M."/>
            <person name="Wu M."/>
            <person name="Huston A.L."/>
            <person name="Lewis M."/>
            <person name="Weaver B."/>
            <person name="Weidman J.F."/>
            <person name="Khouri H."/>
            <person name="Utterback T.R."/>
            <person name="Feldblyum T.V."/>
            <person name="Fraser C.M."/>
        </authorList>
    </citation>
    <scope>NUCLEOTIDE SEQUENCE [LARGE SCALE GENOMIC DNA]</scope>
    <source>
        <strain evidence="1">34H</strain>
    </source>
</reference>
<dbReference type="KEGG" id="cps:CPS_3184"/>
<name>Q47Z90_COLP3</name>
<dbReference type="AlphaFoldDB" id="Q47Z90"/>